<dbReference type="GO" id="GO:0004523">
    <property type="term" value="F:RNA-DNA hybrid ribonuclease activity"/>
    <property type="evidence" value="ECO:0007669"/>
    <property type="project" value="InterPro"/>
</dbReference>
<dbReference type="SUPFAM" id="SSF53098">
    <property type="entry name" value="Ribonuclease H-like"/>
    <property type="match status" value="1"/>
</dbReference>
<dbReference type="Proteomes" id="UP000596661">
    <property type="component" value="Chromosome 4"/>
</dbReference>
<dbReference type="InterPro" id="IPR025836">
    <property type="entry name" value="Zn_knuckle_CX2CX4HX4C"/>
</dbReference>
<organism evidence="3 4">
    <name type="scientific">Cannabis sativa</name>
    <name type="common">Hemp</name>
    <name type="synonym">Marijuana</name>
    <dbReference type="NCBI Taxonomy" id="3483"/>
    <lineage>
        <taxon>Eukaryota</taxon>
        <taxon>Viridiplantae</taxon>
        <taxon>Streptophyta</taxon>
        <taxon>Embryophyta</taxon>
        <taxon>Tracheophyta</taxon>
        <taxon>Spermatophyta</taxon>
        <taxon>Magnoliopsida</taxon>
        <taxon>eudicotyledons</taxon>
        <taxon>Gunneridae</taxon>
        <taxon>Pentapetalae</taxon>
        <taxon>rosids</taxon>
        <taxon>fabids</taxon>
        <taxon>Rosales</taxon>
        <taxon>Cannabaceae</taxon>
        <taxon>Cannabis</taxon>
    </lineage>
</organism>
<dbReference type="InterPro" id="IPR043502">
    <property type="entry name" value="DNA/RNA_pol_sf"/>
</dbReference>
<evidence type="ECO:0000256" key="1">
    <source>
        <dbReference type="SAM" id="MobiDB-lite"/>
    </source>
</evidence>
<feature type="region of interest" description="Disordered" evidence="1">
    <location>
        <begin position="273"/>
        <end position="298"/>
    </location>
</feature>
<dbReference type="InterPro" id="IPR044730">
    <property type="entry name" value="RNase_H-like_dom_plant"/>
</dbReference>
<reference evidence="3" key="1">
    <citation type="submission" date="2018-11" db="EMBL/GenBank/DDBJ databases">
        <authorList>
            <person name="Grassa J C."/>
        </authorList>
    </citation>
    <scope>NUCLEOTIDE SEQUENCE [LARGE SCALE GENOMIC DNA]</scope>
</reference>
<protein>
    <recommendedName>
        <fullName evidence="2">Reverse transcriptase domain-containing protein</fullName>
    </recommendedName>
</protein>
<dbReference type="Pfam" id="PF14392">
    <property type="entry name" value="zf-CCHC_4"/>
    <property type="match status" value="1"/>
</dbReference>
<dbReference type="PANTHER" id="PTHR46890">
    <property type="entry name" value="NON-LTR RETROLELEMENT REVERSE TRANSCRIPTASE-LIKE PROTEIN-RELATED"/>
    <property type="match status" value="1"/>
</dbReference>
<dbReference type="Pfam" id="PF14111">
    <property type="entry name" value="DUF4283"/>
    <property type="match status" value="1"/>
</dbReference>
<dbReference type="InterPro" id="IPR002156">
    <property type="entry name" value="RNaseH_domain"/>
</dbReference>
<dbReference type="Gene3D" id="3.30.420.10">
    <property type="entry name" value="Ribonuclease H-like superfamily/Ribonuclease H"/>
    <property type="match status" value="1"/>
</dbReference>
<feature type="domain" description="Reverse transcriptase" evidence="2">
    <location>
        <begin position="844"/>
        <end position="1126"/>
    </location>
</feature>
<dbReference type="InterPro" id="IPR052343">
    <property type="entry name" value="Retrotransposon-Effector_Assoc"/>
</dbReference>
<dbReference type="SUPFAM" id="SSF56219">
    <property type="entry name" value="DNase I-like"/>
    <property type="match status" value="1"/>
</dbReference>
<dbReference type="PROSITE" id="PS50878">
    <property type="entry name" value="RT_POL"/>
    <property type="match status" value="1"/>
</dbReference>
<dbReference type="Pfam" id="PF13456">
    <property type="entry name" value="RVT_3"/>
    <property type="match status" value="1"/>
</dbReference>
<dbReference type="InterPro" id="IPR005135">
    <property type="entry name" value="Endo/exonuclease/phosphatase"/>
</dbReference>
<dbReference type="SUPFAM" id="SSF56672">
    <property type="entry name" value="DNA/RNA polymerases"/>
    <property type="match status" value="1"/>
</dbReference>
<dbReference type="Gene3D" id="3.60.10.10">
    <property type="entry name" value="Endonuclease/exonuclease/phosphatase"/>
    <property type="match status" value="1"/>
</dbReference>
<dbReference type="Pfam" id="PF00078">
    <property type="entry name" value="RVT_1"/>
    <property type="match status" value="1"/>
</dbReference>
<dbReference type="InterPro" id="IPR012337">
    <property type="entry name" value="RNaseH-like_sf"/>
</dbReference>
<keyword evidence="4" id="KW-1185">Reference proteome</keyword>
<name>A0A803PDL7_CANSA</name>
<accession>A0A803PDL7</accession>
<dbReference type="InterPro" id="IPR036397">
    <property type="entry name" value="RNaseH_sf"/>
</dbReference>
<dbReference type="Gramene" id="evm.model.04.1561">
    <property type="protein sequence ID" value="cds.evm.model.04.1561"/>
    <property type="gene ID" value="evm.TU.04.1561"/>
</dbReference>
<dbReference type="InterPro" id="IPR000477">
    <property type="entry name" value="RT_dom"/>
</dbReference>
<dbReference type="CDD" id="cd06222">
    <property type="entry name" value="RNase_H_like"/>
    <property type="match status" value="1"/>
</dbReference>
<dbReference type="InterPro" id="IPR025558">
    <property type="entry name" value="DUF4283"/>
</dbReference>
<sequence>MASSSWNFSEIEEETFNLQVADENDDSLRVGGLEEDDGIDPRWCLVGRFLSTRMVDFDIMQNNLAALWQPEMGMFVKLLQPNLYLFQFYHEVDIQRVMEGSPWTFNRMQLIFERLQEGVEPRSLVLNKLDMWIQIWDVRPGCMTATFVENIGNILGSFVETDPKNFIGVWRDYLRVRVTFNIDKPLRRRLQCTKTDGTVFWVSFKYERVPTFCYICGLIGHSERFCRRLYHEPIETITKPYGELMRAKFQKHNQNIGSRWLRTKGWRPEAVNIGGGGERGQPSTPNMETSQSNNLANNSSNQSHIPVLIAQAGRGKGIQNELTPTHKQIVGNKEQDFHVILEGEDSGALIVSDQKKRKMEGGPWRWGSPIIMNILSWNCRGLGPPWTIQFLKDLVGQKKPMIVFLCETLCDKKKVEIVSRQLGFEGCYVVEAQGRSGGISLLWQNSNDVKINSFSKNHIDCVVSLNGLANFRLTGMYGEPNRTQRRQTWDLIRTLKEESTDPWVLTGDFNNVLSQADKKGGRPYPSWLIDGFHETLQACNLCDLEMRGHPYTWEKSRGTDRWIEARLDRAIASQLWLDLFPLAILHNLEVSTSDHSPLLLDIQPQKLGVMPRKFRFENFWLGNPDCEQIITENWGADVNVDIQRKIKVCGEALFAWGNTGIGNFSAQLKDCNKRLKSLKRRRDAEGTRLYKENRQQLFDILHKKEIFWRQRSKQLWLQAGDKNSKYFHASASKRRRNNQLSSLKDDNGNLVSWDNGLDKVVIKYFEDLFLAGSSDWEDVLQCVDSSISTQQNEDLLRPISETEVKTALFQMHPDKSPGPDGMNPAFYQKYWHIVGHDVVVSVQKFFCSCSMPVGLNDTNVVLIPKKKNPDRMSDLRPISLCNVLSKVMTKVLANRMKHLLDQVISMNQSAFIPGRLITDNIMIAFEVLHYLKRKQSGRDGYMALKLDLSKAYDRVEWPFLLAIMNKMGFHHTWINLIQQCLSTVRYNVVSGGFNLGPIVPSRGIRQGDPISPYLFLICAEGLSAIIRRFEEKKCLHGCRVANRAPIISHLLFADDSYIYCKATNREADEVLRLLALFEKASGQQVNYAKSSVFFSTNTTPQGRDVICSRMGIQPASDNSKYLGLPSIMNRNKNVVLGYLKDKVRQRIQSWDNKFLSRAGKEVLIKSVLQSLPSYAMNVFLLRRRFVRILSMMRKFGGDLSWRLLVKEESLVAKVFKARYYPNGNYLHRNWTAAIPRVASAATSFAGWFDDGLKLWTKEDRTGAAMLCWSIWNNCNNSVWNSKQSSVEEVVSIASLNFVSWNNAQNQSHISPSGHGQQGRYFEHWTRPIDPYIKVNVDGAIFSNEECFGFGMVARTASGSVIEALQIRKIGNWSPLLVEVMGLKEALSWIKQKDWHSVIVESDCLTLINDVKSTKTLVSPYGFVLQDCRGLLTSLVDVDCKFVKRSANSLAHALARASLFEADRILSGDSSPTCYASIVLGDLN</sequence>
<dbReference type="InterPro" id="IPR036691">
    <property type="entry name" value="Endo/exonu/phosph_ase_sf"/>
</dbReference>
<dbReference type="PANTHER" id="PTHR46890:SF48">
    <property type="entry name" value="RNA-DIRECTED DNA POLYMERASE"/>
    <property type="match status" value="1"/>
</dbReference>
<proteinExistence type="predicted"/>
<dbReference type="EnsemblPlants" id="evm.model.04.1561">
    <property type="protein sequence ID" value="cds.evm.model.04.1561"/>
    <property type="gene ID" value="evm.TU.04.1561"/>
</dbReference>
<evidence type="ECO:0000313" key="4">
    <source>
        <dbReference type="Proteomes" id="UP000596661"/>
    </source>
</evidence>
<evidence type="ECO:0000259" key="2">
    <source>
        <dbReference type="PROSITE" id="PS50878"/>
    </source>
</evidence>
<dbReference type="CDD" id="cd01650">
    <property type="entry name" value="RT_nLTR_like"/>
    <property type="match status" value="1"/>
</dbReference>
<dbReference type="Pfam" id="PF03372">
    <property type="entry name" value="Exo_endo_phos"/>
    <property type="match status" value="1"/>
</dbReference>
<reference evidence="3" key="2">
    <citation type="submission" date="2021-03" db="UniProtKB">
        <authorList>
            <consortium name="EnsemblPlants"/>
        </authorList>
    </citation>
    <scope>IDENTIFICATION</scope>
</reference>
<dbReference type="EMBL" id="UZAU01000393">
    <property type="status" value="NOT_ANNOTATED_CDS"/>
    <property type="molecule type" value="Genomic_DNA"/>
</dbReference>
<dbReference type="GO" id="GO:0003676">
    <property type="term" value="F:nucleic acid binding"/>
    <property type="evidence" value="ECO:0007669"/>
    <property type="project" value="InterPro"/>
</dbReference>
<evidence type="ECO:0000313" key="3">
    <source>
        <dbReference type="EnsemblPlants" id="cds.evm.model.04.1561"/>
    </source>
</evidence>